<dbReference type="EMBL" id="MU001499">
    <property type="protein sequence ID" value="KAF2446002.1"/>
    <property type="molecule type" value="Genomic_DNA"/>
</dbReference>
<sequence length="234" mass="25355">MLAFVYSSNKRRMSRSGALLLYTLLAAIGTPGATARIFDPHILGNKRRIAGVVSSSAGVAFVPLQAEDNAETLRWMVRALWVSAYGVFLFLIFRRVKKRIRNDGPIYLFCALLLTAHFVSGFVKTAETTKEAANGLFMFGPLAATTCAKIMYIPFLYRPTDAATDSERSLAPRPGHSHPASSTGRIDDEDRAATGLGEVAGINNDNTLRNNVGPHDGENGDIALVQRLMKAVVG</sequence>
<feature type="transmembrane region" description="Helical" evidence="2">
    <location>
        <begin position="75"/>
        <end position="93"/>
    </location>
</feature>
<feature type="transmembrane region" description="Helical" evidence="2">
    <location>
        <begin position="135"/>
        <end position="157"/>
    </location>
</feature>
<dbReference type="OrthoDB" id="3942204at2759"/>
<proteinExistence type="predicted"/>
<reference evidence="3" key="1">
    <citation type="journal article" date="2020" name="Stud. Mycol.">
        <title>101 Dothideomycetes genomes: a test case for predicting lifestyles and emergence of pathogens.</title>
        <authorList>
            <person name="Haridas S."/>
            <person name="Albert R."/>
            <person name="Binder M."/>
            <person name="Bloem J."/>
            <person name="Labutti K."/>
            <person name="Salamov A."/>
            <person name="Andreopoulos B."/>
            <person name="Baker S."/>
            <person name="Barry K."/>
            <person name="Bills G."/>
            <person name="Bluhm B."/>
            <person name="Cannon C."/>
            <person name="Castanera R."/>
            <person name="Culley D."/>
            <person name="Daum C."/>
            <person name="Ezra D."/>
            <person name="Gonzalez J."/>
            <person name="Henrissat B."/>
            <person name="Kuo A."/>
            <person name="Liang C."/>
            <person name="Lipzen A."/>
            <person name="Lutzoni F."/>
            <person name="Magnuson J."/>
            <person name="Mondo S."/>
            <person name="Nolan M."/>
            <person name="Ohm R."/>
            <person name="Pangilinan J."/>
            <person name="Park H.-J."/>
            <person name="Ramirez L."/>
            <person name="Alfaro M."/>
            <person name="Sun H."/>
            <person name="Tritt A."/>
            <person name="Yoshinaga Y."/>
            <person name="Zwiers L.-H."/>
            <person name="Turgeon B."/>
            <person name="Goodwin S."/>
            <person name="Spatafora J."/>
            <person name="Crous P."/>
            <person name="Grigoriev I."/>
        </authorList>
    </citation>
    <scope>NUCLEOTIDE SEQUENCE</scope>
    <source>
        <strain evidence="3">CBS 690.94</strain>
    </source>
</reference>
<evidence type="ECO:0000313" key="3">
    <source>
        <dbReference type="EMBL" id="KAF2446002.1"/>
    </source>
</evidence>
<dbReference type="AlphaFoldDB" id="A0A9P4UEA1"/>
<name>A0A9P4UEA1_9PLEO</name>
<protein>
    <submittedName>
        <fullName evidence="3">Uncharacterized protein</fullName>
    </submittedName>
</protein>
<feature type="region of interest" description="Disordered" evidence="1">
    <location>
        <begin position="166"/>
        <end position="188"/>
    </location>
</feature>
<comment type="caution">
    <text evidence="3">The sequence shown here is derived from an EMBL/GenBank/DDBJ whole genome shotgun (WGS) entry which is preliminary data.</text>
</comment>
<dbReference type="Proteomes" id="UP000799764">
    <property type="component" value="Unassembled WGS sequence"/>
</dbReference>
<keyword evidence="2" id="KW-0812">Transmembrane</keyword>
<organism evidence="3 4">
    <name type="scientific">Karstenula rhodostoma CBS 690.94</name>
    <dbReference type="NCBI Taxonomy" id="1392251"/>
    <lineage>
        <taxon>Eukaryota</taxon>
        <taxon>Fungi</taxon>
        <taxon>Dikarya</taxon>
        <taxon>Ascomycota</taxon>
        <taxon>Pezizomycotina</taxon>
        <taxon>Dothideomycetes</taxon>
        <taxon>Pleosporomycetidae</taxon>
        <taxon>Pleosporales</taxon>
        <taxon>Massarineae</taxon>
        <taxon>Didymosphaeriaceae</taxon>
        <taxon>Karstenula</taxon>
    </lineage>
</organism>
<evidence type="ECO:0000313" key="4">
    <source>
        <dbReference type="Proteomes" id="UP000799764"/>
    </source>
</evidence>
<keyword evidence="2" id="KW-1133">Transmembrane helix</keyword>
<keyword evidence="4" id="KW-1185">Reference proteome</keyword>
<feature type="transmembrane region" description="Helical" evidence="2">
    <location>
        <begin position="105"/>
        <end position="123"/>
    </location>
</feature>
<accession>A0A9P4UEA1</accession>
<gene>
    <name evidence="3" type="ORF">P171DRAFT_431375</name>
</gene>
<evidence type="ECO:0000256" key="2">
    <source>
        <dbReference type="SAM" id="Phobius"/>
    </source>
</evidence>
<keyword evidence="2" id="KW-0472">Membrane</keyword>
<evidence type="ECO:0000256" key="1">
    <source>
        <dbReference type="SAM" id="MobiDB-lite"/>
    </source>
</evidence>